<name>A0AAP0BR76_9ASPA</name>
<evidence type="ECO:0000259" key="7">
    <source>
        <dbReference type="Pfam" id="PF00892"/>
    </source>
</evidence>
<feature type="transmembrane region" description="Helical" evidence="6">
    <location>
        <begin position="180"/>
        <end position="200"/>
    </location>
</feature>
<evidence type="ECO:0000256" key="1">
    <source>
        <dbReference type="ARBA" id="ARBA00004141"/>
    </source>
</evidence>
<dbReference type="Proteomes" id="UP001418222">
    <property type="component" value="Unassembled WGS sequence"/>
</dbReference>
<keyword evidence="4 6" id="KW-1133">Transmembrane helix</keyword>
<feature type="transmembrane region" description="Helical" evidence="6">
    <location>
        <begin position="129"/>
        <end position="149"/>
    </location>
</feature>
<dbReference type="GO" id="GO:0022857">
    <property type="term" value="F:transmembrane transporter activity"/>
    <property type="evidence" value="ECO:0007669"/>
    <property type="project" value="InterPro"/>
</dbReference>
<protein>
    <submittedName>
        <fullName evidence="8">WAT1-related protein</fullName>
    </submittedName>
</protein>
<feature type="transmembrane region" description="Helical" evidence="6">
    <location>
        <begin position="34"/>
        <end position="54"/>
    </location>
</feature>
<accession>A0AAP0BR76</accession>
<evidence type="ECO:0000313" key="9">
    <source>
        <dbReference type="Proteomes" id="UP001418222"/>
    </source>
</evidence>
<evidence type="ECO:0000256" key="4">
    <source>
        <dbReference type="ARBA" id="ARBA00022989"/>
    </source>
</evidence>
<evidence type="ECO:0000256" key="5">
    <source>
        <dbReference type="ARBA" id="ARBA00023136"/>
    </source>
</evidence>
<comment type="similarity">
    <text evidence="2">Belongs to the drug/metabolite transporter (DMT) superfamily. Plant drug/metabolite exporter (P-DME) (TC 2.A.7.4) family.</text>
</comment>
<keyword evidence="5 6" id="KW-0472">Membrane</keyword>
<organism evidence="8 9">
    <name type="scientific">Platanthera zijinensis</name>
    <dbReference type="NCBI Taxonomy" id="2320716"/>
    <lineage>
        <taxon>Eukaryota</taxon>
        <taxon>Viridiplantae</taxon>
        <taxon>Streptophyta</taxon>
        <taxon>Embryophyta</taxon>
        <taxon>Tracheophyta</taxon>
        <taxon>Spermatophyta</taxon>
        <taxon>Magnoliopsida</taxon>
        <taxon>Liliopsida</taxon>
        <taxon>Asparagales</taxon>
        <taxon>Orchidaceae</taxon>
        <taxon>Orchidoideae</taxon>
        <taxon>Orchideae</taxon>
        <taxon>Orchidinae</taxon>
        <taxon>Platanthera</taxon>
    </lineage>
</organism>
<dbReference type="InterPro" id="IPR030184">
    <property type="entry name" value="WAT1-related"/>
</dbReference>
<keyword evidence="3 6" id="KW-0812">Transmembrane</keyword>
<comment type="subcellular location">
    <subcellularLocation>
        <location evidence="1">Membrane</location>
        <topology evidence="1">Multi-pass membrane protein</topology>
    </subcellularLocation>
</comment>
<dbReference type="SUPFAM" id="SSF103481">
    <property type="entry name" value="Multidrug resistance efflux transporter EmrE"/>
    <property type="match status" value="1"/>
</dbReference>
<dbReference type="InterPro" id="IPR000620">
    <property type="entry name" value="EamA_dom"/>
</dbReference>
<feature type="domain" description="EamA" evidence="7">
    <location>
        <begin position="7"/>
        <end position="134"/>
    </location>
</feature>
<dbReference type="EMBL" id="JBBWWQ010000004">
    <property type="protein sequence ID" value="KAK8948630.1"/>
    <property type="molecule type" value="Genomic_DNA"/>
</dbReference>
<dbReference type="Pfam" id="PF14223">
    <property type="entry name" value="Retrotran_gag_2"/>
    <property type="match status" value="1"/>
</dbReference>
<evidence type="ECO:0000313" key="8">
    <source>
        <dbReference type="EMBL" id="KAK8948630.1"/>
    </source>
</evidence>
<dbReference type="PANTHER" id="PTHR31218">
    <property type="entry name" value="WAT1-RELATED PROTEIN"/>
    <property type="match status" value="1"/>
</dbReference>
<comment type="caution">
    <text evidence="8">The sequence shown here is derived from an EMBL/GenBank/DDBJ whole genome shotgun (WGS) entry which is preliminary data.</text>
</comment>
<gene>
    <name evidence="8" type="ORF">KSP39_PZI006261</name>
</gene>
<dbReference type="AlphaFoldDB" id="A0AAP0BR76"/>
<keyword evidence="9" id="KW-1185">Reference proteome</keyword>
<evidence type="ECO:0000256" key="6">
    <source>
        <dbReference type="SAM" id="Phobius"/>
    </source>
</evidence>
<reference evidence="8 9" key="1">
    <citation type="journal article" date="2022" name="Nat. Plants">
        <title>Genomes of leafy and leafless Platanthera orchids illuminate the evolution of mycoheterotrophy.</title>
        <authorList>
            <person name="Li M.H."/>
            <person name="Liu K.W."/>
            <person name="Li Z."/>
            <person name="Lu H.C."/>
            <person name="Ye Q.L."/>
            <person name="Zhang D."/>
            <person name="Wang J.Y."/>
            <person name="Li Y.F."/>
            <person name="Zhong Z.M."/>
            <person name="Liu X."/>
            <person name="Yu X."/>
            <person name="Liu D.K."/>
            <person name="Tu X.D."/>
            <person name="Liu B."/>
            <person name="Hao Y."/>
            <person name="Liao X.Y."/>
            <person name="Jiang Y.T."/>
            <person name="Sun W.H."/>
            <person name="Chen J."/>
            <person name="Chen Y.Q."/>
            <person name="Ai Y."/>
            <person name="Zhai J.W."/>
            <person name="Wu S.S."/>
            <person name="Zhou Z."/>
            <person name="Hsiao Y.Y."/>
            <person name="Wu W.L."/>
            <person name="Chen Y.Y."/>
            <person name="Lin Y.F."/>
            <person name="Hsu J.L."/>
            <person name="Li C.Y."/>
            <person name="Wang Z.W."/>
            <person name="Zhao X."/>
            <person name="Zhong W.Y."/>
            <person name="Ma X.K."/>
            <person name="Ma L."/>
            <person name="Huang J."/>
            <person name="Chen G.Z."/>
            <person name="Huang M.Z."/>
            <person name="Huang L."/>
            <person name="Peng D.H."/>
            <person name="Luo Y.B."/>
            <person name="Zou S.Q."/>
            <person name="Chen S.P."/>
            <person name="Lan S."/>
            <person name="Tsai W.C."/>
            <person name="Van de Peer Y."/>
            <person name="Liu Z.J."/>
        </authorList>
    </citation>
    <scope>NUCLEOTIDE SEQUENCE [LARGE SCALE GENOMIC DNA]</scope>
    <source>
        <strain evidence="8">Lor287</strain>
    </source>
</reference>
<dbReference type="GO" id="GO:0016020">
    <property type="term" value="C:membrane"/>
    <property type="evidence" value="ECO:0007669"/>
    <property type="project" value="UniProtKB-SubCell"/>
</dbReference>
<dbReference type="InterPro" id="IPR037185">
    <property type="entry name" value="EmrE-like"/>
</dbReference>
<dbReference type="Pfam" id="PF00892">
    <property type="entry name" value="EamA"/>
    <property type="match status" value="1"/>
</dbReference>
<proteinExistence type="inferred from homology"/>
<feature type="transmembrane region" description="Helical" evidence="6">
    <location>
        <begin position="98"/>
        <end position="117"/>
    </location>
</feature>
<feature type="transmembrane region" description="Helical" evidence="6">
    <location>
        <begin position="66"/>
        <end position="86"/>
    </location>
</feature>
<sequence>MGEKKPYVVIFFIQLIYTGLYLLSKAAFDRGMSTFTFIFYRQLAAAVLLVPPTIITERRNTCSVSFWLLAKIFMHALIGITFSLNIYNVGMKDTSATVASAVTTSVPVITFFLALLMRMETLSVKSLAGISKIIGLGICSAGVLTIAFYTGPQLSPLINYHPFGHKNNATSSSLHSKGEWIKGTFLMIIANSAWSFWMVLQGWLLKECPSKLLFTAIESAFSAIQSFLVAVAFERDISKWKLRVDLGLLAIAYSFTDLCGLILESADFVRAGLCIRWYCVRTRDGWWCGLGLVLYQVHVCSVWEVARLAQTAFFVRRVRQLSTLCALVAGLECADWSSVRRCVRTGAVSASVRTGGVSARSAGVANWREVTAAAGNADAGRSWRKKNAKAEFSLKRAIVVELFEHIIGYRSVAEIWTSLDELFNRKNVARLPFLENELPKNTQGDLPISTFFLKIKNLCVEISALDRDGPISKVKLKSHIICSLRKEYVAFVTSVQGWVTQPSLLELENLLAS</sequence>
<feature type="transmembrane region" description="Helical" evidence="6">
    <location>
        <begin position="7"/>
        <end position="28"/>
    </location>
</feature>
<evidence type="ECO:0000256" key="3">
    <source>
        <dbReference type="ARBA" id="ARBA00022692"/>
    </source>
</evidence>
<feature type="transmembrane region" description="Helical" evidence="6">
    <location>
        <begin position="212"/>
        <end position="233"/>
    </location>
</feature>
<evidence type="ECO:0000256" key="2">
    <source>
        <dbReference type="ARBA" id="ARBA00007635"/>
    </source>
</evidence>